<evidence type="ECO:0000256" key="5">
    <source>
        <dbReference type="ARBA" id="ARBA00011738"/>
    </source>
</evidence>
<dbReference type="CDD" id="cd17674">
    <property type="entry name" value="SWIB_BAF60A"/>
    <property type="match status" value="1"/>
</dbReference>
<evidence type="ECO:0000256" key="26">
    <source>
        <dbReference type="ARBA" id="ARBA00048723"/>
    </source>
</evidence>
<evidence type="ECO:0000256" key="8">
    <source>
        <dbReference type="ARBA" id="ARBA00022448"/>
    </source>
</evidence>
<dbReference type="FunFam" id="1.10.287.770:FF:000001">
    <property type="entry name" value="Acid-sensing ion channel subunit 1"/>
    <property type="match status" value="1"/>
</dbReference>
<keyword evidence="14 29" id="KW-1133">Transmembrane helix</keyword>
<dbReference type="PANTHER" id="PTHR11728:SF32">
    <property type="entry name" value="GLYCEROL-3-PHOSPHATE DEHYDROGENASE [NAD(+)], CYTOPLASMIC"/>
    <property type="match status" value="1"/>
</dbReference>
<dbReference type="SUPFAM" id="SSF47592">
    <property type="entry name" value="SWIB/MDM2 domain"/>
    <property type="match status" value="1"/>
</dbReference>
<keyword evidence="20" id="KW-1015">Disulfide bond</keyword>
<evidence type="ECO:0000256" key="22">
    <source>
        <dbReference type="ARBA" id="ARBA00023201"/>
    </source>
</evidence>
<sequence>MPIQIFCTISFSSSEERHGDNGAMGRGDDSVDEILYGQEEDEEEEERTATDIVAFASSCTLHGASHIFMEDGFRARQMFWALAFLLSLSMFLYQVADRIIYYLEYHHVTQLDEQNSPKMTFPAITFCNINLLRISQLSQEDWLYIVPLVKPLVAYESTVEPGFPLAQLSPEDFEQPLNMYNFYNRTCHQLEDMLLSCSYQGAECGPEDFSVVFTRYGKCYTFNSGQDGKPRRITMKGGTGNGLEIMLDIQQDEYLPVWGDSDELSFEAGIKVQIHSQDEPPLIDQLGFGVAPGFQTFVSCQEQRLIYLPPPWGNCQSITRDSEFYDTYSIAACRIDCETRYLVENCNCRMVHMRGDAPYCTPEQYKECADPALDFLLEKDNDYCVCEMPCNVTRFGKELSMVKIPSKASAKYLAKKHNKSEQYIGENFLVLDIFFEALNYETIEQKKAYEVAGLLGDIGGQMGLFIGASILTVLELFDYAYEVIKYKLCRRAKCQKNHKRNNTDKGVTLSMDDVKRHRPGMLPGSRMTPQGPSMGPPGYGGSPSVRPGMAQSGMDQSRKRPAPQQIQQVQQQAAQNRNHNAKKKKMADKILPQRIRELVPESQAYMDLLAFERKLDQTIMRKRLDIQEALKRPIKQKRKLRIFISNTFNPAKSDAEDGEGTVASWELRVEGRLLEDMIKMVLSGLGLYECILSRSYLPKESDEKGERAALSKYDATKQKRKFSSFFKSLVIELDKDLYGPDNHLVEWHRTATTQETDGFQVKRPGDVNVRCTVLLMLDYQPPQFKLDPRLARLLGIHTQTRPVIIQALWQYIKTHKLQDPHEREYVICDKYLQQIFESQRMKFSEIPQRLHALLMPPEPIIINHVISVDPNDQKKTACYDIDVEVDDTLKTQMNSFLLSTASQQEIAALDNKIHETIETINQLKTQREFMLSFARDPQGFINDWLQSQCRDLKTMTDVVGNPEEERRAEFYFQPWAQEAVCRYFYSKLKLPSCSPRRLLQPWIMRDTLVQHRDEGAMKRGSAIAKIVGRNAAKLEQFDTTVNMWVFEEEVGGKKLTEIINTQHENIKYLPGHKLPPNVVAVPDLLTAAAGADILIFVVPHQFIGKLCEQLKNHVKKETIGVSLIKGVDEGPEGLKLISHVIHEWLGIEMSVLMGANIANEVAEEKFCETTIGCKNLEHGQILKELMQTCNFRITVVPEADTVEICGALKNVVAVGAGFCDGLSFGDNTKAAVIRLGLMEMITFAKLFCKGPVTSTTFLESCGIADLITTCYGGRNRRVAEAFARTGKSIEQLEKEMLNGQKLQGPQTSAELNHILKHKNLVEKFPLFTAVYQICYEGKPVADFINCLQNHPTHM</sequence>
<feature type="domain" description="DM2" evidence="30">
    <location>
        <begin position="779"/>
        <end position="856"/>
    </location>
</feature>
<evidence type="ECO:0000256" key="1">
    <source>
        <dbReference type="ARBA" id="ARBA00004496"/>
    </source>
</evidence>
<dbReference type="GO" id="GO:0005975">
    <property type="term" value="P:carbohydrate metabolic process"/>
    <property type="evidence" value="ECO:0007669"/>
    <property type="project" value="InterPro"/>
</dbReference>
<evidence type="ECO:0000256" key="10">
    <source>
        <dbReference type="ARBA" id="ARBA00022475"/>
    </source>
</evidence>
<dbReference type="GO" id="GO:0046168">
    <property type="term" value="P:glycerol-3-phosphate catabolic process"/>
    <property type="evidence" value="ECO:0007669"/>
    <property type="project" value="InterPro"/>
</dbReference>
<dbReference type="NCBIfam" id="TIGR03376">
    <property type="entry name" value="glycerol3P_DH"/>
    <property type="match status" value="1"/>
</dbReference>
<organism evidence="31 32">
    <name type="scientific">Chelonia mydas</name>
    <name type="common">Green sea-turtle</name>
    <name type="synonym">Chelonia agassizi</name>
    <dbReference type="NCBI Taxonomy" id="8469"/>
    <lineage>
        <taxon>Eukaryota</taxon>
        <taxon>Metazoa</taxon>
        <taxon>Chordata</taxon>
        <taxon>Craniata</taxon>
        <taxon>Vertebrata</taxon>
        <taxon>Euteleostomi</taxon>
        <taxon>Archelosauria</taxon>
        <taxon>Testudinata</taxon>
        <taxon>Testudines</taxon>
        <taxon>Cryptodira</taxon>
        <taxon>Durocryptodira</taxon>
        <taxon>Americhelydia</taxon>
        <taxon>Chelonioidea</taxon>
        <taxon>Cheloniidae</taxon>
        <taxon>Chelonia</taxon>
    </lineage>
</organism>
<dbReference type="InterPro" id="IPR036291">
    <property type="entry name" value="NAD(P)-bd_dom_sf"/>
</dbReference>
<dbReference type="SUPFAM" id="SSF48179">
    <property type="entry name" value="6-phosphogluconate dehydrogenase C-terminal domain-like"/>
    <property type="match status" value="1"/>
</dbReference>
<protein>
    <recommendedName>
        <fullName evidence="7">Glycerol-3-phosphate dehydrogenase [NAD(+)], cytoplasmic</fullName>
        <ecNumber evidence="6">1.1.1.8</ecNumber>
    </recommendedName>
</protein>
<dbReference type="Pfam" id="PF07479">
    <property type="entry name" value="NAD_Gly3P_dh_C"/>
    <property type="match status" value="1"/>
</dbReference>
<keyword evidence="23" id="KW-0407">Ion channel</keyword>
<feature type="compositionally biased region" description="Low complexity" evidence="28">
    <location>
        <begin position="562"/>
        <end position="578"/>
    </location>
</feature>
<evidence type="ECO:0000256" key="7">
    <source>
        <dbReference type="ARBA" id="ARBA00020981"/>
    </source>
</evidence>
<evidence type="ECO:0000256" key="14">
    <source>
        <dbReference type="ARBA" id="ARBA00022989"/>
    </source>
</evidence>
<comment type="subcellular location">
    <subcellularLocation>
        <location evidence="2">Cell membrane</location>
        <topology evidence="2">Multi-pass membrane protein</topology>
    </subcellularLocation>
    <subcellularLocation>
        <location evidence="1">Cytoplasm</location>
    </subcellularLocation>
</comment>
<evidence type="ECO:0000256" key="19">
    <source>
        <dbReference type="ARBA" id="ARBA00023136"/>
    </source>
</evidence>
<comment type="similarity">
    <text evidence="4 27">Belongs to the NAD-dependent glycerol-3-phosphate dehydrogenase family.</text>
</comment>
<dbReference type="SUPFAM" id="SSF51735">
    <property type="entry name" value="NAD(P)-binding Rossmann-fold domains"/>
    <property type="match status" value="1"/>
</dbReference>
<feature type="region of interest" description="Disordered" evidence="28">
    <location>
        <begin position="518"/>
        <end position="586"/>
    </location>
</feature>
<evidence type="ECO:0000256" key="6">
    <source>
        <dbReference type="ARBA" id="ARBA00013218"/>
    </source>
</evidence>
<dbReference type="InterPro" id="IPR001873">
    <property type="entry name" value="ENaC"/>
</dbReference>
<dbReference type="InterPro" id="IPR038041">
    <property type="entry name" value="SMARCD1_SWIB_dom"/>
</dbReference>
<dbReference type="GO" id="GO:0005886">
    <property type="term" value="C:plasma membrane"/>
    <property type="evidence" value="ECO:0007669"/>
    <property type="project" value="UniProtKB-SubCell"/>
</dbReference>
<dbReference type="InterPro" id="IPR003121">
    <property type="entry name" value="SWIB_MDM2_domain"/>
</dbReference>
<keyword evidence="8" id="KW-0813">Transport</keyword>
<evidence type="ECO:0000256" key="11">
    <source>
        <dbReference type="ARBA" id="ARBA00022490"/>
    </source>
</evidence>
<dbReference type="Pfam" id="PF01210">
    <property type="entry name" value="NAD_Gly3P_dh_N"/>
    <property type="match status" value="1"/>
</dbReference>
<dbReference type="Gene3D" id="1.10.1040.10">
    <property type="entry name" value="N-(1-d-carboxylethyl)-l-norvaline Dehydrogenase, domain 2"/>
    <property type="match status" value="1"/>
</dbReference>
<evidence type="ECO:0000256" key="23">
    <source>
        <dbReference type="ARBA" id="ARBA00023303"/>
    </source>
</evidence>
<keyword evidence="17" id="KW-0915">Sodium</keyword>
<reference evidence="32" key="1">
    <citation type="journal article" date="2013" name="Nat. Genet.">
        <title>The draft genomes of soft-shell turtle and green sea turtle yield insights into the development and evolution of the turtle-specific body plan.</title>
        <authorList>
            <person name="Wang Z."/>
            <person name="Pascual-Anaya J."/>
            <person name="Zadissa A."/>
            <person name="Li W."/>
            <person name="Niimura Y."/>
            <person name="Huang Z."/>
            <person name="Li C."/>
            <person name="White S."/>
            <person name="Xiong Z."/>
            <person name="Fang D."/>
            <person name="Wang B."/>
            <person name="Ming Y."/>
            <person name="Chen Y."/>
            <person name="Zheng Y."/>
            <person name="Kuraku S."/>
            <person name="Pignatelli M."/>
            <person name="Herrero J."/>
            <person name="Beal K."/>
            <person name="Nozawa M."/>
            <person name="Li Q."/>
            <person name="Wang J."/>
            <person name="Zhang H."/>
            <person name="Yu L."/>
            <person name="Shigenobu S."/>
            <person name="Wang J."/>
            <person name="Liu J."/>
            <person name="Flicek P."/>
            <person name="Searle S."/>
            <person name="Wang J."/>
            <person name="Kuratani S."/>
            <person name="Yin Y."/>
            <person name="Aken B."/>
            <person name="Zhang G."/>
            <person name="Irie N."/>
        </authorList>
    </citation>
    <scope>NUCLEOTIDE SEQUENCE [LARGE SCALE GENOMIC DNA]</scope>
</reference>
<dbReference type="STRING" id="8469.M7B6P9"/>
<comment type="catalytic activity">
    <reaction evidence="24">
        <text>Na(+)(in) = Na(+)(out)</text>
        <dbReference type="Rhea" id="RHEA:34963"/>
        <dbReference type="ChEBI" id="CHEBI:29101"/>
    </reaction>
</comment>
<evidence type="ECO:0000256" key="17">
    <source>
        <dbReference type="ARBA" id="ARBA00023053"/>
    </source>
</evidence>
<dbReference type="SMART" id="SM00151">
    <property type="entry name" value="SWIB"/>
    <property type="match status" value="1"/>
</dbReference>
<dbReference type="GO" id="GO:0005829">
    <property type="term" value="C:cytosol"/>
    <property type="evidence" value="ECO:0007669"/>
    <property type="project" value="TreeGrafter"/>
</dbReference>
<dbReference type="GO" id="GO:0051287">
    <property type="term" value="F:NAD binding"/>
    <property type="evidence" value="ECO:0007669"/>
    <property type="project" value="InterPro"/>
</dbReference>
<keyword evidence="9" id="KW-0894">Sodium channel</keyword>
<dbReference type="FunFam" id="3.40.50.720:FF:000088">
    <property type="entry name" value="Glycerol-3-phosphate dehydrogenase [NAD(+)]"/>
    <property type="match status" value="1"/>
</dbReference>
<dbReference type="FunFam" id="1.10.245.10:FF:000001">
    <property type="entry name" value="SWI/SNF-related matrix-associated regulator of chromatin subfamily D member 3 isoform 1"/>
    <property type="match status" value="1"/>
</dbReference>
<dbReference type="InterPro" id="IPR013328">
    <property type="entry name" value="6PGD_dom2"/>
</dbReference>
<evidence type="ECO:0000256" key="25">
    <source>
        <dbReference type="ARBA" id="ARBA00037527"/>
    </source>
</evidence>
<keyword evidence="15 27" id="KW-0560">Oxidoreductase</keyword>
<keyword evidence="21" id="KW-0325">Glycoprotein</keyword>
<dbReference type="InterPro" id="IPR008927">
    <property type="entry name" value="6-PGluconate_DH-like_C_sf"/>
</dbReference>
<evidence type="ECO:0000256" key="28">
    <source>
        <dbReference type="SAM" id="MobiDB-lite"/>
    </source>
</evidence>
<evidence type="ECO:0000313" key="31">
    <source>
        <dbReference type="EMBL" id="EMP31205.1"/>
    </source>
</evidence>
<comment type="subunit">
    <text evidence="5">Homodimer.</text>
</comment>
<dbReference type="Proteomes" id="UP000031443">
    <property type="component" value="Unassembled WGS sequence"/>
</dbReference>
<dbReference type="InterPro" id="IPR036885">
    <property type="entry name" value="SWIB_MDM2_dom_sf"/>
</dbReference>
<evidence type="ECO:0000256" key="21">
    <source>
        <dbReference type="ARBA" id="ARBA00023180"/>
    </source>
</evidence>
<dbReference type="GO" id="GO:0042803">
    <property type="term" value="F:protein homodimerization activity"/>
    <property type="evidence" value="ECO:0007669"/>
    <property type="project" value="InterPro"/>
</dbReference>
<dbReference type="eggNOG" id="KOG4294">
    <property type="taxonomic scope" value="Eukaryota"/>
</dbReference>
<dbReference type="NCBIfam" id="TIGR00859">
    <property type="entry name" value="ENaC"/>
    <property type="match status" value="1"/>
</dbReference>
<keyword evidence="22" id="KW-0739">Sodium transport</keyword>
<accession>M7B6P9</accession>
<dbReference type="PROSITE" id="PS51925">
    <property type="entry name" value="SWIB_MDM2"/>
    <property type="match status" value="1"/>
</dbReference>
<evidence type="ECO:0000256" key="24">
    <source>
        <dbReference type="ARBA" id="ARBA00036239"/>
    </source>
</evidence>
<proteinExistence type="inferred from homology"/>
<comment type="similarity">
    <text evidence="3">Belongs to the SMARCD family.</text>
</comment>
<keyword evidence="32" id="KW-1185">Reference proteome</keyword>
<dbReference type="GO" id="GO:0005654">
    <property type="term" value="C:nucleoplasm"/>
    <property type="evidence" value="ECO:0007669"/>
    <property type="project" value="UniProtKB-ARBA"/>
</dbReference>
<keyword evidence="16 27" id="KW-0520">NAD</keyword>
<dbReference type="Gene3D" id="1.10.245.10">
    <property type="entry name" value="SWIB/MDM2 domain"/>
    <property type="match status" value="1"/>
</dbReference>
<keyword evidence="13 29" id="KW-0812">Transmembrane</keyword>
<evidence type="ECO:0000256" key="12">
    <source>
        <dbReference type="ARBA" id="ARBA00022553"/>
    </source>
</evidence>
<dbReference type="Pfam" id="PF00858">
    <property type="entry name" value="ASC"/>
    <property type="match status" value="1"/>
</dbReference>
<dbReference type="InterPro" id="IPR011128">
    <property type="entry name" value="G3P_DH_NAD-dep_N"/>
</dbReference>
<feature type="transmembrane region" description="Helical" evidence="29">
    <location>
        <begin position="78"/>
        <end position="96"/>
    </location>
</feature>
<evidence type="ECO:0000256" key="4">
    <source>
        <dbReference type="ARBA" id="ARBA00011009"/>
    </source>
</evidence>
<evidence type="ECO:0000256" key="29">
    <source>
        <dbReference type="SAM" id="Phobius"/>
    </source>
</evidence>
<name>M7B6P9_CHEMY</name>
<evidence type="ECO:0000256" key="13">
    <source>
        <dbReference type="ARBA" id="ARBA00022692"/>
    </source>
</evidence>
<keyword evidence="18" id="KW-0406">Ion transport</keyword>
<evidence type="ECO:0000256" key="9">
    <source>
        <dbReference type="ARBA" id="ARBA00022461"/>
    </source>
</evidence>
<dbReference type="PROSITE" id="PS00957">
    <property type="entry name" value="NAD_G3PDH"/>
    <property type="match status" value="1"/>
</dbReference>
<evidence type="ECO:0000256" key="3">
    <source>
        <dbReference type="ARBA" id="ARBA00010619"/>
    </source>
</evidence>
<evidence type="ECO:0000256" key="27">
    <source>
        <dbReference type="RuleBase" id="RU000437"/>
    </source>
</evidence>
<gene>
    <name evidence="31" type="ORF">UY3_11627</name>
</gene>
<dbReference type="InterPro" id="IPR019835">
    <property type="entry name" value="SWIB_domain"/>
</dbReference>
<keyword evidence="19 29" id="KW-0472">Membrane</keyword>
<dbReference type="InterPro" id="IPR017751">
    <property type="entry name" value="G3P_DH_NAD-dep_euk"/>
</dbReference>
<dbReference type="PRINTS" id="PR00077">
    <property type="entry name" value="GPDHDRGNASE"/>
</dbReference>
<dbReference type="Gene3D" id="2.60.470.10">
    <property type="entry name" value="Acid-sensing ion channels like domains"/>
    <property type="match status" value="1"/>
</dbReference>
<evidence type="ECO:0000259" key="30">
    <source>
        <dbReference type="PROSITE" id="PS51925"/>
    </source>
</evidence>
<evidence type="ECO:0000256" key="16">
    <source>
        <dbReference type="ARBA" id="ARBA00023027"/>
    </source>
</evidence>
<dbReference type="FunFam" id="1.10.1040.10:FF:000084">
    <property type="entry name" value="Glycerol-3-phosphate dehydrogenase [NAD(+)], cytoplasmic"/>
    <property type="match status" value="1"/>
</dbReference>
<evidence type="ECO:0000256" key="20">
    <source>
        <dbReference type="ARBA" id="ARBA00023157"/>
    </source>
</evidence>
<dbReference type="InterPro" id="IPR006168">
    <property type="entry name" value="G3P_DH_NAD-dep"/>
</dbReference>
<keyword evidence="12" id="KW-0597">Phosphoprotein</keyword>
<dbReference type="Gene3D" id="3.40.50.720">
    <property type="entry name" value="NAD(P)-binding Rossmann-like Domain"/>
    <property type="match status" value="1"/>
</dbReference>
<evidence type="ECO:0000256" key="18">
    <source>
        <dbReference type="ARBA" id="ARBA00023065"/>
    </source>
</evidence>
<dbReference type="FunFam" id="2.60.470.10:FF:000001">
    <property type="entry name" value="Acid-sensing (proton-gated) ion channel family member 4a"/>
    <property type="match status" value="1"/>
</dbReference>
<dbReference type="InterPro" id="IPR004724">
    <property type="entry name" value="ENaC_chordates"/>
</dbReference>
<dbReference type="EC" id="1.1.1.8" evidence="6"/>
<dbReference type="GO" id="GO:0015280">
    <property type="term" value="F:ligand-gated sodium channel activity"/>
    <property type="evidence" value="ECO:0007669"/>
    <property type="project" value="InterPro"/>
</dbReference>
<keyword evidence="11" id="KW-0963">Cytoplasm</keyword>
<evidence type="ECO:0000256" key="15">
    <source>
        <dbReference type="ARBA" id="ARBA00023002"/>
    </source>
</evidence>
<comment type="function">
    <text evidence="25">Has glycerol-3-phosphate dehydrogenase activity.</text>
</comment>
<dbReference type="PANTHER" id="PTHR11728">
    <property type="entry name" value="GLYCEROL-3-PHOSPHATE DEHYDROGENASE"/>
    <property type="match status" value="1"/>
</dbReference>
<dbReference type="GO" id="GO:0141152">
    <property type="term" value="F:glycerol-3-phosphate dehydrogenase (NAD+) activity"/>
    <property type="evidence" value="ECO:0007669"/>
    <property type="project" value="UniProtKB-EC"/>
</dbReference>
<dbReference type="Gene3D" id="1.10.287.770">
    <property type="entry name" value="YojJ-like"/>
    <property type="match status" value="2"/>
</dbReference>
<evidence type="ECO:0000256" key="2">
    <source>
        <dbReference type="ARBA" id="ARBA00004651"/>
    </source>
</evidence>
<keyword evidence="10" id="KW-1003">Cell membrane</keyword>
<dbReference type="Pfam" id="PF02201">
    <property type="entry name" value="SWIB"/>
    <property type="match status" value="1"/>
</dbReference>
<evidence type="ECO:0000313" key="32">
    <source>
        <dbReference type="Proteomes" id="UP000031443"/>
    </source>
</evidence>
<dbReference type="EMBL" id="KB546351">
    <property type="protein sequence ID" value="EMP31205.1"/>
    <property type="molecule type" value="Genomic_DNA"/>
</dbReference>
<comment type="catalytic activity">
    <reaction evidence="26">
        <text>sn-glycerol 3-phosphate + NAD(+) = dihydroxyacetone phosphate + NADH + H(+)</text>
        <dbReference type="Rhea" id="RHEA:11092"/>
        <dbReference type="ChEBI" id="CHEBI:15378"/>
        <dbReference type="ChEBI" id="CHEBI:57540"/>
        <dbReference type="ChEBI" id="CHEBI:57597"/>
        <dbReference type="ChEBI" id="CHEBI:57642"/>
        <dbReference type="ChEBI" id="CHEBI:57945"/>
        <dbReference type="EC" id="1.1.1.8"/>
    </reaction>
    <physiologicalReaction direction="left-to-right" evidence="26">
        <dbReference type="Rhea" id="RHEA:11093"/>
    </physiologicalReaction>
</comment>
<dbReference type="InterPro" id="IPR006109">
    <property type="entry name" value="G3P_DH_NAD-dep_C"/>
</dbReference>